<evidence type="ECO:0000313" key="2">
    <source>
        <dbReference type="Proteomes" id="UP000077355"/>
    </source>
</evidence>
<proteinExistence type="predicted"/>
<dbReference type="Proteomes" id="UP000077355">
    <property type="component" value="Unassembled WGS sequence"/>
</dbReference>
<reference evidence="1 2" key="1">
    <citation type="submission" date="2016-03" db="EMBL/GenBank/DDBJ databases">
        <title>Draft genome sequence of Paenibacillus antarcticus CECT 5836.</title>
        <authorList>
            <person name="Shin S.-K."/>
            <person name="Yi H."/>
        </authorList>
    </citation>
    <scope>NUCLEOTIDE SEQUENCE [LARGE SCALE GENOMIC DNA]</scope>
    <source>
        <strain evidence="1 2">CECT 5836</strain>
    </source>
</reference>
<dbReference type="EMBL" id="LVJI01000048">
    <property type="protein sequence ID" value="OAB41188.1"/>
    <property type="molecule type" value="Genomic_DNA"/>
</dbReference>
<evidence type="ECO:0000313" key="1">
    <source>
        <dbReference type="EMBL" id="OAB41188.1"/>
    </source>
</evidence>
<dbReference type="RefSeq" id="WP_068652782.1">
    <property type="nucleotide sequence ID" value="NZ_CP043611.1"/>
</dbReference>
<keyword evidence="2" id="KW-1185">Reference proteome</keyword>
<name>A0A162K5X9_9BACL</name>
<gene>
    <name evidence="1" type="ORF">PBAT_21780</name>
</gene>
<accession>A0A162K5X9</accession>
<dbReference type="AlphaFoldDB" id="A0A162K5X9"/>
<protein>
    <submittedName>
        <fullName evidence="1">Uncharacterized protein</fullName>
    </submittedName>
</protein>
<dbReference type="OrthoDB" id="2618490at2"/>
<organism evidence="1 2">
    <name type="scientific">Paenibacillus antarcticus</name>
    <dbReference type="NCBI Taxonomy" id="253703"/>
    <lineage>
        <taxon>Bacteria</taxon>
        <taxon>Bacillati</taxon>
        <taxon>Bacillota</taxon>
        <taxon>Bacilli</taxon>
        <taxon>Bacillales</taxon>
        <taxon>Paenibacillaceae</taxon>
        <taxon>Paenibacillus</taxon>
    </lineage>
</organism>
<comment type="caution">
    <text evidence="1">The sequence shown here is derived from an EMBL/GenBank/DDBJ whole genome shotgun (WGS) entry which is preliminary data.</text>
</comment>
<sequence>MNISHREQKREKLKKFLKILSEDPSLLNQDGFNELRSLSEILMISGYRPGDEPVDMASVLSLLLRKLGHNAGSADMMEYMINGGTVEDFMNLEVVEMNKSLTERYL</sequence>